<dbReference type="InterPro" id="IPR029063">
    <property type="entry name" value="SAM-dependent_MTases_sf"/>
</dbReference>
<dbReference type="GO" id="GO:0003886">
    <property type="term" value="F:DNA (cytosine-5-)-methyltransferase activity"/>
    <property type="evidence" value="ECO:0007669"/>
    <property type="project" value="UniProtKB-EC"/>
</dbReference>
<keyword evidence="4 6" id="KW-0949">S-adenosyl-L-methionine</keyword>
<evidence type="ECO:0000256" key="2">
    <source>
        <dbReference type="ARBA" id="ARBA00022603"/>
    </source>
</evidence>
<dbReference type="GO" id="GO:0009307">
    <property type="term" value="P:DNA restriction-modification system"/>
    <property type="evidence" value="ECO:0007669"/>
    <property type="project" value="UniProtKB-KW"/>
</dbReference>
<dbReference type="EC" id="2.1.1.37" evidence="1"/>
<reference evidence="9" key="2">
    <citation type="submission" date="2005-01" db="EMBL/GenBank/DDBJ databases">
        <title>Method for engineering strand-specific, sequence-specific, DNA-nicking enzymes.</title>
        <authorList>
            <person name="Heiter D.F."/>
            <person name="Lunnen K.D."/>
            <person name="Wilson G.G."/>
        </authorList>
    </citation>
    <scope>NUCLEOTIDE SEQUENCE</scope>
    <source>
        <strain evidence="9">C</strain>
    </source>
</reference>
<comment type="similarity">
    <text evidence="6 7">Belongs to the class I-like SAM-binding methyltransferase superfamily. C5-methyltransferase family.</text>
</comment>
<dbReference type="PRO" id="PR:Q5D6Y7"/>
<dbReference type="GO" id="GO:0003677">
    <property type="term" value="F:DNA binding"/>
    <property type="evidence" value="ECO:0007669"/>
    <property type="project" value="TreeGrafter"/>
</dbReference>
<evidence type="ECO:0000313" key="9">
    <source>
        <dbReference type="EMBL" id="AAX14650.1"/>
    </source>
</evidence>
<dbReference type="InterPro" id="IPR001525">
    <property type="entry name" value="C5_MeTfrase"/>
</dbReference>
<dbReference type="InterPro" id="IPR050390">
    <property type="entry name" value="C5-Methyltransferase"/>
</dbReference>
<accession>Q5D6Y7</accession>
<evidence type="ECO:0000256" key="7">
    <source>
        <dbReference type="RuleBase" id="RU000416"/>
    </source>
</evidence>
<reference evidence="9" key="1">
    <citation type="journal article" date="2005" name="J. Mol. Biol.">
        <title>Site-specific DNA-nicking mutants of the heterodimeric restriction endonuclease R.BbvCI.</title>
        <authorList>
            <person name="Heiter D.F."/>
            <person name="Lunnen K.D."/>
            <person name="Wilson G.G."/>
        </authorList>
    </citation>
    <scope>NUCLEOTIDE SEQUENCE</scope>
    <source>
        <strain evidence="9">C</strain>
    </source>
</reference>
<name>Q5D6Y7_BREBE</name>
<keyword evidence="5" id="KW-0680">Restriction system</keyword>
<keyword evidence="3 6" id="KW-0808">Transferase</keyword>
<evidence type="ECO:0000256" key="4">
    <source>
        <dbReference type="ARBA" id="ARBA00022691"/>
    </source>
</evidence>
<dbReference type="EMBL" id="AY873917">
    <property type="protein sequence ID" value="AAX14650.1"/>
    <property type="molecule type" value="Genomic_DNA"/>
</dbReference>
<dbReference type="PRINTS" id="PR00105">
    <property type="entry name" value="C5METTRFRASE"/>
</dbReference>
<dbReference type="GO" id="GO:0032259">
    <property type="term" value="P:methylation"/>
    <property type="evidence" value="ECO:0007669"/>
    <property type="project" value="UniProtKB-KW"/>
</dbReference>
<dbReference type="NCBIfam" id="TIGR00675">
    <property type="entry name" value="dcm"/>
    <property type="match status" value="1"/>
</dbReference>
<gene>
    <name evidence="9" type="primary">bbvCIM-1</name>
</gene>
<dbReference type="Pfam" id="PF00145">
    <property type="entry name" value="DNA_methylase"/>
    <property type="match status" value="1"/>
</dbReference>
<evidence type="ECO:0000256" key="1">
    <source>
        <dbReference type="ARBA" id="ARBA00011975"/>
    </source>
</evidence>
<dbReference type="Gene3D" id="3.40.50.150">
    <property type="entry name" value="Vaccinia Virus protein VP39"/>
    <property type="match status" value="1"/>
</dbReference>
<evidence type="ECO:0000256" key="6">
    <source>
        <dbReference type="PROSITE-ProRule" id="PRU01016"/>
    </source>
</evidence>
<sequence length="429" mass="48656">MIKLLNMESETRQNIQKQLTAIDLFAGAGGFSLGFSMAGFRVTHAIEVDKWAAETFEVNFPRTKVVTRDIQQISDEEIKDIIDERPLVVIGGPPCQGFSHSNVNNKDPKDPRNSLFQEYMRFVAQLRPKVCMIENVKGLLTTKTAKGELVIDIILREFESLGYNADFRVLNAANFGVPQFRERLIIAAVCKSEANNFFWPEPTHELGNSNITSLFEELMPTQPPLTLWEAIGDIQQITHESYTGKEGYECSPLNEFQSIMRRNAPEFLLNHEPMKHTKRVVERYATIGFGESEGDVSEKHLPRKRSESSTISKAYDQNGRRQRPDRPCSTIVASSHSNFIHPFLHRNFTVRELARIQSFPDDYEFRGKRAVLSKKLSIRKGLLDEIYLDQRMQVGNAVPPLFAKALAESVRSTLSLTNSRGGKNEICST</sequence>
<protein>
    <recommendedName>
        <fullName evidence="1">DNA (cytosine-5-)-methyltransferase</fullName>
        <ecNumber evidence="1">2.1.1.37</ecNumber>
    </recommendedName>
</protein>
<evidence type="ECO:0000256" key="8">
    <source>
        <dbReference type="SAM" id="MobiDB-lite"/>
    </source>
</evidence>
<feature type="compositionally biased region" description="Basic and acidic residues" evidence="8">
    <location>
        <begin position="296"/>
        <end position="307"/>
    </location>
</feature>
<dbReference type="SUPFAM" id="SSF53335">
    <property type="entry name" value="S-adenosyl-L-methionine-dependent methyltransferases"/>
    <property type="match status" value="1"/>
</dbReference>
<dbReference type="AlphaFoldDB" id="Q5D6Y7"/>
<dbReference type="Gene3D" id="3.90.120.10">
    <property type="entry name" value="DNA Methylase, subunit A, domain 2"/>
    <property type="match status" value="1"/>
</dbReference>
<evidence type="ECO:0000256" key="3">
    <source>
        <dbReference type="ARBA" id="ARBA00022679"/>
    </source>
</evidence>
<dbReference type="PANTHER" id="PTHR10629:SF52">
    <property type="entry name" value="DNA (CYTOSINE-5)-METHYLTRANSFERASE 1"/>
    <property type="match status" value="1"/>
</dbReference>
<evidence type="ECO:0000256" key="5">
    <source>
        <dbReference type="ARBA" id="ARBA00022747"/>
    </source>
</evidence>
<organism evidence="9">
    <name type="scientific">Brevibacillus brevis</name>
    <name type="common">Bacillus brevis</name>
    <dbReference type="NCBI Taxonomy" id="1393"/>
    <lineage>
        <taxon>Bacteria</taxon>
        <taxon>Bacillati</taxon>
        <taxon>Bacillota</taxon>
        <taxon>Bacilli</taxon>
        <taxon>Bacillales</taxon>
        <taxon>Paenibacillaceae</taxon>
        <taxon>Brevibacillus</taxon>
    </lineage>
</organism>
<dbReference type="REBASE" id="4029">
    <property type="entry name" value="M1.BbvCI"/>
</dbReference>
<keyword evidence="2 6" id="KW-0489">Methyltransferase</keyword>
<dbReference type="PROSITE" id="PS51679">
    <property type="entry name" value="SAM_MT_C5"/>
    <property type="match status" value="1"/>
</dbReference>
<dbReference type="PANTHER" id="PTHR10629">
    <property type="entry name" value="CYTOSINE-SPECIFIC METHYLTRANSFERASE"/>
    <property type="match status" value="1"/>
</dbReference>
<proteinExistence type="inferred from homology"/>
<feature type="active site" evidence="6">
    <location>
        <position position="95"/>
    </location>
</feature>
<feature type="region of interest" description="Disordered" evidence="8">
    <location>
        <begin position="294"/>
        <end position="326"/>
    </location>
</feature>
<dbReference type="GO" id="GO:0044027">
    <property type="term" value="P:negative regulation of gene expression via chromosomal CpG island methylation"/>
    <property type="evidence" value="ECO:0007669"/>
    <property type="project" value="TreeGrafter"/>
</dbReference>